<accession>A0A7I8VFI1</accession>
<dbReference type="GO" id="GO:0005768">
    <property type="term" value="C:endosome"/>
    <property type="evidence" value="ECO:0007669"/>
    <property type="project" value="TreeGrafter"/>
</dbReference>
<sequence>MDFYIIPCMIINKKKNSIGQKPYECQQIQTAFRAAVETHLRSKELKRHIDSKLMSGTQAKEKLVEKELLISDITRLQNRLKIAEQARNDLRNDLESFQFANRSAKIKLSEEYESLVRNRLKLEKKKDQYFDQREELVKIGTLLGQKRRKLITDLAFIYPIYESPHTRDYYVCNINLPNSDILFEKDENAVSAALGYTAHLISMIYYFLDVPLRYPIRFKCSRSEIIDNFQTVIPDKIFPLYARGKEKVVFEYAVWILNKNVAQLRQYCGLSTKDFRPTLANIMGLLNSRLSIHVDHSNLLSNFIIPSMTHLIPPNFGGPQPSKSKILINRITDDTAEEKASSSSCSSEDDEEDEIIENNGNVVLINNELSIDPITEEESLNSVQKKLDETGEDALLFDLEVENRTCRSNSEDGDCIRTSSNC</sequence>
<dbReference type="OrthoDB" id="72772at2759"/>
<organism evidence="3 4">
    <name type="scientific">Dimorphilus gyrociliatus</name>
    <dbReference type="NCBI Taxonomy" id="2664684"/>
    <lineage>
        <taxon>Eukaryota</taxon>
        <taxon>Metazoa</taxon>
        <taxon>Spiralia</taxon>
        <taxon>Lophotrochozoa</taxon>
        <taxon>Annelida</taxon>
        <taxon>Polychaeta</taxon>
        <taxon>Polychaeta incertae sedis</taxon>
        <taxon>Dinophilidae</taxon>
        <taxon>Dimorphilus</taxon>
    </lineage>
</organism>
<name>A0A7I8VFI1_9ANNE</name>
<dbReference type="GO" id="GO:0035493">
    <property type="term" value="P:SNARE complex assembly"/>
    <property type="evidence" value="ECO:0007669"/>
    <property type="project" value="TreeGrafter"/>
</dbReference>
<comment type="caution">
    <text evidence="3">The sequence shown here is derived from an EMBL/GenBank/DDBJ whole genome shotgun (WGS) entry which is preliminary data.</text>
</comment>
<dbReference type="PANTHER" id="PTHR15157:SF5">
    <property type="entry name" value="UV RADIATION RESISTANCE-ASSOCIATED GENE PROTEIN"/>
    <property type="match status" value="1"/>
</dbReference>
<evidence type="ECO:0000313" key="4">
    <source>
        <dbReference type="Proteomes" id="UP000549394"/>
    </source>
</evidence>
<dbReference type="EMBL" id="CAJFCJ010000005">
    <property type="protein sequence ID" value="CAD5114381.1"/>
    <property type="molecule type" value="Genomic_DNA"/>
</dbReference>
<evidence type="ECO:0000256" key="1">
    <source>
        <dbReference type="ARBA" id="ARBA00023054"/>
    </source>
</evidence>
<dbReference type="PANTHER" id="PTHR15157">
    <property type="entry name" value="UV RADIATION RESISTANCE-ASSOCIATED GENE PROTEIN"/>
    <property type="match status" value="1"/>
</dbReference>
<evidence type="ECO:0000256" key="2">
    <source>
        <dbReference type="SAM" id="Coils"/>
    </source>
</evidence>
<evidence type="ECO:0000313" key="3">
    <source>
        <dbReference type="EMBL" id="CAD5114381.1"/>
    </source>
</evidence>
<dbReference type="Pfam" id="PF10186">
    <property type="entry name" value="ATG14"/>
    <property type="match status" value="1"/>
</dbReference>
<dbReference type="AlphaFoldDB" id="A0A7I8VFI1"/>
<dbReference type="InterPro" id="IPR018791">
    <property type="entry name" value="UV_resistance/autophagy_Atg14"/>
</dbReference>
<gene>
    <name evidence="3" type="ORF">DGYR_LOCUS3231</name>
</gene>
<dbReference type="GO" id="GO:0032991">
    <property type="term" value="C:protein-containing complex"/>
    <property type="evidence" value="ECO:0007669"/>
    <property type="project" value="UniProtKB-ARBA"/>
</dbReference>
<reference evidence="3 4" key="1">
    <citation type="submission" date="2020-08" db="EMBL/GenBank/DDBJ databases">
        <authorList>
            <person name="Hejnol A."/>
        </authorList>
    </citation>
    <scope>NUCLEOTIDE SEQUENCE [LARGE SCALE GENOMIC DNA]</scope>
</reference>
<protein>
    <submittedName>
        <fullName evidence="3">DgyrCDS3514</fullName>
    </submittedName>
</protein>
<dbReference type="GO" id="GO:0000149">
    <property type="term" value="F:SNARE binding"/>
    <property type="evidence" value="ECO:0007669"/>
    <property type="project" value="TreeGrafter"/>
</dbReference>
<dbReference type="GO" id="GO:0000323">
    <property type="term" value="C:lytic vacuole"/>
    <property type="evidence" value="ECO:0007669"/>
    <property type="project" value="TreeGrafter"/>
</dbReference>
<dbReference type="Proteomes" id="UP000549394">
    <property type="component" value="Unassembled WGS sequence"/>
</dbReference>
<keyword evidence="1 2" id="KW-0175">Coiled coil</keyword>
<keyword evidence="4" id="KW-1185">Reference proteome</keyword>
<feature type="coiled-coil region" evidence="2">
    <location>
        <begin position="66"/>
        <end position="132"/>
    </location>
</feature>
<proteinExistence type="predicted"/>